<evidence type="ECO:0000256" key="2">
    <source>
        <dbReference type="ARBA" id="ARBA00023002"/>
    </source>
</evidence>
<dbReference type="STRING" id="1359168.OCHUTO_0986"/>
<reference evidence="3 4" key="1">
    <citation type="submission" date="2015-02" db="EMBL/GenBank/DDBJ databases">
        <title>Genome Sequencing of Rickettsiales.</title>
        <authorList>
            <person name="Daugherty S.C."/>
            <person name="Su Q."/>
            <person name="Abolude K."/>
            <person name="Beier-Sexton M."/>
            <person name="Carlyon J.A."/>
            <person name="Carter R."/>
            <person name="Day N.P."/>
            <person name="Dumler S.J."/>
            <person name="Dyachenko V."/>
            <person name="Godinez A."/>
            <person name="Kurtti T.J."/>
            <person name="Lichay M."/>
            <person name="Mullins K.E."/>
            <person name="Ott S."/>
            <person name="Pappas-Brown V."/>
            <person name="Paris D.H."/>
            <person name="Patel P."/>
            <person name="Richards A.L."/>
            <person name="Sadzewicz L."/>
            <person name="Sears K."/>
            <person name="Seidman D."/>
            <person name="Sengamalay N."/>
            <person name="Stenos J."/>
            <person name="Tallon L.J."/>
            <person name="Vincent G."/>
            <person name="Fraser C.M."/>
            <person name="Munderloh U."/>
            <person name="Dunning-Hotopp J.C."/>
        </authorList>
    </citation>
    <scope>NUCLEOTIDE SEQUENCE [LARGE SCALE GENOMIC DNA]</scope>
    <source>
        <strain evidence="3 4">Fuller</strain>
    </source>
</reference>
<dbReference type="Pfam" id="PF13561">
    <property type="entry name" value="adh_short_C2"/>
    <property type="match status" value="1"/>
</dbReference>
<dbReference type="SUPFAM" id="SSF51735">
    <property type="entry name" value="NAD(P)-binding Rossmann-fold domains"/>
    <property type="match status" value="1"/>
</dbReference>
<dbReference type="CDD" id="cd05233">
    <property type="entry name" value="SDR_c"/>
    <property type="match status" value="1"/>
</dbReference>
<dbReference type="PANTHER" id="PTHR42760:SF133">
    <property type="entry name" value="3-OXOACYL-[ACYL-CARRIER-PROTEIN] REDUCTASE"/>
    <property type="match status" value="1"/>
</dbReference>
<dbReference type="Proteomes" id="UP000033616">
    <property type="component" value="Unassembled WGS sequence"/>
</dbReference>
<evidence type="ECO:0000256" key="1">
    <source>
        <dbReference type="ARBA" id="ARBA00006484"/>
    </source>
</evidence>
<dbReference type="PRINTS" id="PR00081">
    <property type="entry name" value="GDHRDH"/>
</dbReference>
<dbReference type="PANTHER" id="PTHR42760">
    <property type="entry name" value="SHORT-CHAIN DEHYDROGENASES/REDUCTASES FAMILY MEMBER"/>
    <property type="match status" value="1"/>
</dbReference>
<organism evidence="3 4">
    <name type="scientific">Orientia chuto str. Dubai</name>
    <dbReference type="NCBI Taxonomy" id="1359168"/>
    <lineage>
        <taxon>Bacteria</taxon>
        <taxon>Pseudomonadati</taxon>
        <taxon>Pseudomonadota</taxon>
        <taxon>Alphaproteobacteria</taxon>
        <taxon>Rickettsiales</taxon>
        <taxon>Rickettsiaceae</taxon>
        <taxon>Rickettsieae</taxon>
        <taxon>Orientia</taxon>
    </lineage>
</organism>
<dbReference type="FunFam" id="3.40.50.720:FF:000084">
    <property type="entry name" value="Short-chain dehydrogenase reductase"/>
    <property type="match status" value="1"/>
</dbReference>
<name>A0A0F3MKJ9_9RICK</name>
<accession>A0A0F3MKJ9</accession>
<comment type="caution">
    <text evidence="3">The sequence shown here is derived from an EMBL/GenBank/DDBJ whole genome shotgun (WGS) entry which is preliminary data.</text>
</comment>
<protein>
    <submittedName>
        <fullName evidence="3">Short-chain type dehydrogenase/reductase</fullName>
    </submittedName>
</protein>
<dbReference type="GO" id="GO:0006633">
    <property type="term" value="P:fatty acid biosynthetic process"/>
    <property type="evidence" value="ECO:0007669"/>
    <property type="project" value="TreeGrafter"/>
</dbReference>
<keyword evidence="2" id="KW-0560">Oxidoreductase</keyword>
<dbReference type="InterPro" id="IPR036291">
    <property type="entry name" value="NAD(P)-bd_dom_sf"/>
</dbReference>
<dbReference type="GO" id="GO:0016616">
    <property type="term" value="F:oxidoreductase activity, acting on the CH-OH group of donors, NAD or NADP as acceptor"/>
    <property type="evidence" value="ECO:0007669"/>
    <property type="project" value="TreeGrafter"/>
</dbReference>
<dbReference type="InterPro" id="IPR002347">
    <property type="entry name" value="SDR_fam"/>
</dbReference>
<dbReference type="PRINTS" id="PR00080">
    <property type="entry name" value="SDRFAMILY"/>
</dbReference>
<gene>
    <name evidence="3" type="ORF">OCHUTO_0986</name>
</gene>
<proteinExistence type="inferred from homology"/>
<keyword evidence="4" id="KW-1185">Reference proteome</keyword>
<dbReference type="RefSeq" id="WP_232296999.1">
    <property type="nucleotide sequence ID" value="NZ_LANP01000028.1"/>
</dbReference>
<sequence length="276" mass="29557">MHKIAKYVKIKLHTRGKKIILEFSKITALFDLHGKTAIITGASSGLWGAQFARCLSGAGARVILAACRIDKLNTLAVELGHAKAIQMDVSDQQSVKNCFTELEQAGEKIDICVNNAGIAILTPIFEEDDNDNFESIIHTNLMGVWYVTKAVANHMKSLGIYGSIINIGSVNGDAIPAKCGAAYSFSKSAVIHLTKTLVGELSPHKIRINCISPGWIRTPMNGPDLEQIISLIPYGNIAGPTDLDGLILYLASNNASKYVTGATFTIDGGISWGGKS</sequence>
<evidence type="ECO:0000313" key="4">
    <source>
        <dbReference type="Proteomes" id="UP000033616"/>
    </source>
</evidence>
<dbReference type="Gene3D" id="3.40.50.720">
    <property type="entry name" value="NAD(P)-binding Rossmann-like Domain"/>
    <property type="match status" value="1"/>
</dbReference>
<dbReference type="GO" id="GO:0048038">
    <property type="term" value="F:quinone binding"/>
    <property type="evidence" value="ECO:0007669"/>
    <property type="project" value="TreeGrafter"/>
</dbReference>
<dbReference type="AlphaFoldDB" id="A0A0F3MKJ9"/>
<dbReference type="PATRIC" id="fig|1359168.3.peg.710"/>
<evidence type="ECO:0000313" key="3">
    <source>
        <dbReference type="EMBL" id="KJV55104.1"/>
    </source>
</evidence>
<comment type="similarity">
    <text evidence="1">Belongs to the short-chain dehydrogenases/reductases (SDR) family.</text>
</comment>
<dbReference type="EMBL" id="LANP01000028">
    <property type="protein sequence ID" value="KJV55104.1"/>
    <property type="molecule type" value="Genomic_DNA"/>
</dbReference>